<reference evidence="1 2" key="1">
    <citation type="journal article" date="2016" name="Nat. Commun.">
        <title>Thousands of microbial genomes shed light on interconnected biogeochemical processes in an aquifer system.</title>
        <authorList>
            <person name="Anantharaman K."/>
            <person name="Brown C.T."/>
            <person name="Hug L.A."/>
            <person name="Sharon I."/>
            <person name="Castelle C.J."/>
            <person name="Probst A.J."/>
            <person name="Thomas B.C."/>
            <person name="Singh A."/>
            <person name="Wilkins M.J."/>
            <person name="Karaoz U."/>
            <person name="Brodie E.L."/>
            <person name="Williams K.H."/>
            <person name="Hubbard S.S."/>
            <person name="Banfield J.F."/>
        </authorList>
    </citation>
    <scope>NUCLEOTIDE SEQUENCE [LARGE SCALE GENOMIC DNA]</scope>
</reference>
<name>A0A1F5YUR0_9BACT</name>
<proteinExistence type="predicted"/>
<evidence type="ECO:0000313" key="1">
    <source>
        <dbReference type="EMBL" id="OGG03697.1"/>
    </source>
</evidence>
<evidence type="ECO:0008006" key="3">
    <source>
        <dbReference type="Google" id="ProtNLM"/>
    </source>
</evidence>
<gene>
    <name evidence="1" type="ORF">A3F83_05945</name>
</gene>
<dbReference type="Proteomes" id="UP000179129">
    <property type="component" value="Unassembled WGS sequence"/>
</dbReference>
<evidence type="ECO:0000313" key="2">
    <source>
        <dbReference type="Proteomes" id="UP000179129"/>
    </source>
</evidence>
<dbReference type="SUPFAM" id="SSF50939">
    <property type="entry name" value="Sialidases"/>
    <property type="match status" value="1"/>
</dbReference>
<dbReference type="InterPro" id="IPR036278">
    <property type="entry name" value="Sialidase_sf"/>
</dbReference>
<dbReference type="EMBL" id="MFIX01000133">
    <property type="protein sequence ID" value="OGG03697.1"/>
    <property type="molecule type" value="Genomic_DNA"/>
</dbReference>
<dbReference type="STRING" id="1817867.A3F83_05945"/>
<accession>A0A1F5YUR0</accession>
<sequence length="460" mass="51866">MLSQAVLLLALGLSGFPKVDIVGESVVDPQALIFPEGQWGTCPNGMSFQQEGLSSLGGWQFATWYDASRRLCVGRRKLPDQAWEILRFADYHLEGNDTHDVAVLGICPGDGSLHLAFDHHSDSLHYRRTRQGLDVTGNYRWEAAQFGAVGSELEGIGTLEQVTYPRFVSTPEGRLQLCYREGASGGGDIKLCAYEPDAEKWESLGTIISGRGKYEDSSSRNAYLNGLTYDRNGRLHLTWCWRENPDPLTNHDICYAWSDDRGRTWRSTTGRLVRSASGADDTALIDIDTPGITVVPLGMKRGLLNQSTQAADSRGRIHLVMHHYRDSAPDMAVWSLADPQMRYFHYWRDTSGRWHYYELPFDPGSRPRLLLDSLDNAWLVFSGNWDSGSRHLRVAAATSDKLWRDWTVVYESDKDYTGEALVDPYRWRDEGVISVYIQELEEAGKLFSALKVIDFKPGQE</sequence>
<dbReference type="AlphaFoldDB" id="A0A1F5YUR0"/>
<organism evidence="1 2">
    <name type="scientific">Candidatus Glassbacteria bacterium RIFCSPLOWO2_12_FULL_58_11</name>
    <dbReference type="NCBI Taxonomy" id="1817867"/>
    <lineage>
        <taxon>Bacteria</taxon>
        <taxon>Candidatus Glassiibacteriota</taxon>
    </lineage>
</organism>
<protein>
    <recommendedName>
        <fullName evidence="3">Neuraminidase</fullName>
    </recommendedName>
</protein>
<dbReference type="Pfam" id="PF15892">
    <property type="entry name" value="BNR_4"/>
    <property type="match status" value="1"/>
</dbReference>
<comment type="caution">
    <text evidence="1">The sequence shown here is derived from an EMBL/GenBank/DDBJ whole genome shotgun (WGS) entry which is preliminary data.</text>
</comment>